<dbReference type="SMART" id="SM00320">
    <property type="entry name" value="WD40"/>
    <property type="match status" value="11"/>
</dbReference>
<protein>
    <submittedName>
        <fullName evidence="4">WD40 repeat-containing protein</fullName>
    </submittedName>
</protein>
<dbReference type="InterPro" id="IPR020472">
    <property type="entry name" value="WD40_PAC1"/>
</dbReference>
<dbReference type="OMA" id="FYQGPPF"/>
<dbReference type="GeneID" id="31356476"/>
<keyword evidence="2" id="KW-0677">Repeat</keyword>
<dbReference type="Gene3D" id="2.130.10.10">
    <property type="entry name" value="YVTN repeat-like/Quinoprotein amine dehydrogenase"/>
    <property type="match status" value="2"/>
</dbReference>
<sequence length="595" mass="63416">MSITLKNVFAPTPTVTRGKSVFVNADPKGTNLVYACGNAIIIRNIKDATVADIYYEHPAATTVARYSPSGFYIASGDVQGNLRIWDTVGKEHILKITLKVLGGAILDLAWSADSQRLVVVGDGKERFGAAVFWDSGASCGEIIGHSKLIQTVDIKSSRPFRAMTGSEDFNVNWFEGPPFKFNKMAATFGRFVNCVRFSPNGDKVVAVSSDKTGVIFDGKTGDKLVDLQGGHAGGIYGASWSADNARILTSSADKTCKVWDATTGACLKTFTFGDTTNDQQLGCLWINDSLISVNLDGEISFLDEANVSKPSKVLKGHNRSIGAIAYDPTTKTVFSSSIDGVLYQWDLHTGIATPFTGVAHKNQVTQIQISGDSIITCAKDDSVKISTISSRTYGPSIGIDSPAVGVSVAGDVVVAASMKSIYVIRAGKLVSTTAAAWEPTSISINTNQKEVAVGGKDNKVHLYNLAGDKLTDAGALEHHRNFVTAVTYSPCGTLLATGCANRSIMVWQGKTEKVSGWVNHSARINSLSWTANSNHLVSASLDGCVFVWDVVKGDQPIQLKNAHPGGVNIAVWTSPSQFVSAGNDGAMKFFDVTFK</sequence>
<feature type="repeat" description="WD" evidence="3">
    <location>
        <begin position="228"/>
        <end position="269"/>
    </location>
</feature>
<dbReference type="PROSITE" id="PS50294">
    <property type="entry name" value="WD_REPEATS_REGION"/>
    <property type="match status" value="5"/>
</dbReference>
<gene>
    <name evidence="4" type="primary">DAip1</name>
    <name evidence="4" type="ORF">PPL_00946</name>
</gene>
<dbReference type="GO" id="GO:0030042">
    <property type="term" value="P:actin filament depolymerization"/>
    <property type="evidence" value="ECO:0007669"/>
    <property type="project" value="TreeGrafter"/>
</dbReference>
<name>D3AXN9_HETP5</name>
<dbReference type="CDD" id="cd00200">
    <property type="entry name" value="WD40"/>
    <property type="match status" value="1"/>
</dbReference>
<feature type="repeat" description="WD" evidence="3">
    <location>
        <begin position="476"/>
        <end position="508"/>
    </location>
</feature>
<dbReference type="PANTHER" id="PTHR19856:SF0">
    <property type="entry name" value="WD REPEAT-CONTAINING PROTEIN 1"/>
    <property type="match status" value="1"/>
</dbReference>
<evidence type="ECO:0000256" key="1">
    <source>
        <dbReference type="ARBA" id="ARBA00022574"/>
    </source>
</evidence>
<evidence type="ECO:0000313" key="4">
    <source>
        <dbReference type="EMBL" id="EFA85716.1"/>
    </source>
</evidence>
<dbReference type="SUPFAM" id="SSF50978">
    <property type="entry name" value="WD40 repeat-like"/>
    <property type="match status" value="2"/>
</dbReference>
<dbReference type="PROSITE" id="PS00678">
    <property type="entry name" value="WD_REPEATS_1"/>
    <property type="match status" value="2"/>
</dbReference>
<evidence type="ECO:0000256" key="2">
    <source>
        <dbReference type="ARBA" id="ARBA00022737"/>
    </source>
</evidence>
<dbReference type="PANTHER" id="PTHR19856">
    <property type="entry name" value="WD-REPEATCONTAINING PROTEIN WDR1"/>
    <property type="match status" value="1"/>
</dbReference>
<reference evidence="4 5" key="1">
    <citation type="journal article" date="2011" name="Genome Res.">
        <title>Phylogeny-wide analysis of social amoeba genomes highlights ancient origins for complex intercellular communication.</title>
        <authorList>
            <person name="Heidel A.J."/>
            <person name="Lawal H.M."/>
            <person name="Felder M."/>
            <person name="Schilde C."/>
            <person name="Helps N.R."/>
            <person name="Tunggal B."/>
            <person name="Rivero F."/>
            <person name="John U."/>
            <person name="Schleicher M."/>
            <person name="Eichinger L."/>
            <person name="Platzer M."/>
            <person name="Noegel A.A."/>
            <person name="Schaap P."/>
            <person name="Gloeckner G."/>
        </authorList>
    </citation>
    <scope>NUCLEOTIDE SEQUENCE [LARGE SCALE GENOMIC DNA]</scope>
    <source>
        <strain evidence="5">ATCC 26659 / Pp 5 / PN500</strain>
    </source>
</reference>
<dbReference type="STRING" id="670386.D3AXN9"/>
<dbReference type="RefSeq" id="XP_020437822.1">
    <property type="nucleotide sequence ID" value="XM_020571964.1"/>
</dbReference>
<evidence type="ECO:0000256" key="3">
    <source>
        <dbReference type="PROSITE-ProRule" id="PRU00221"/>
    </source>
</evidence>
<feature type="repeat" description="WD" evidence="3">
    <location>
        <begin position="54"/>
        <end position="86"/>
    </location>
</feature>
<dbReference type="PROSITE" id="PS50082">
    <property type="entry name" value="WD_REPEATS_2"/>
    <property type="match status" value="5"/>
</dbReference>
<dbReference type="FunFam" id="2.130.10.10:FF:000102">
    <property type="entry name" value="Actin-interacting protein 1"/>
    <property type="match status" value="1"/>
</dbReference>
<organism evidence="4 5">
    <name type="scientific">Heterostelium pallidum (strain ATCC 26659 / Pp 5 / PN500)</name>
    <name type="common">Cellular slime mold</name>
    <name type="synonym">Polysphondylium pallidum</name>
    <dbReference type="NCBI Taxonomy" id="670386"/>
    <lineage>
        <taxon>Eukaryota</taxon>
        <taxon>Amoebozoa</taxon>
        <taxon>Evosea</taxon>
        <taxon>Eumycetozoa</taxon>
        <taxon>Dictyostelia</taxon>
        <taxon>Acytosteliales</taxon>
        <taxon>Acytosteliaceae</taxon>
        <taxon>Heterostelium</taxon>
    </lineage>
</organism>
<dbReference type="InterPro" id="IPR019775">
    <property type="entry name" value="WD40_repeat_CS"/>
</dbReference>
<accession>D3AXN9</accession>
<feature type="repeat" description="WD" evidence="3">
    <location>
        <begin position="517"/>
        <end position="558"/>
    </location>
</feature>
<keyword evidence="1 3" id="KW-0853">WD repeat</keyword>
<dbReference type="EMBL" id="ADBJ01000004">
    <property type="protein sequence ID" value="EFA85716.1"/>
    <property type="molecule type" value="Genomic_DNA"/>
</dbReference>
<dbReference type="InterPro" id="IPR015943">
    <property type="entry name" value="WD40/YVTN_repeat-like_dom_sf"/>
</dbReference>
<dbReference type="PRINTS" id="PR00320">
    <property type="entry name" value="GPROTEINBRPT"/>
</dbReference>
<proteinExistence type="predicted"/>
<comment type="caution">
    <text evidence="4">The sequence shown here is derived from an EMBL/GenBank/DDBJ whole genome shotgun (WGS) entry which is preliminary data.</text>
</comment>
<dbReference type="FunCoup" id="D3AXN9">
    <property type="interactions" value="430"/>
</dbReference>
<dbReference type="InParanoid" id="D3AXN9"/>
<feature type="repeat" description="WD" evidence="3">
    <location>
        <begin position="314"/>
        <end position="350"/>
    </location>
</feature>
<dbReference type="Proteomes" id="UP000001396">
    <property type="component" value="Unassembled WGS sequence"/>
</dbReference>
<dbReference type="Pfam" id="PF00400">
    <property type="entry name" value="WD40"/>
    <property type="match status" value="6"/>
</dbReference>
<dbReference type="AlphaFoldDB" id="D3AXN9"/>
<dbReference type="GO" id="GO:0030864">
    <property type="term" value="C:cortical actin cytoskeleton"/>
    <property type="evidence" value="ECO:0007669"/>
    <property type="project" value="TreeGrafter"/>
</dbReference>
<keyword evidence="5" id="KW-1185">Reference proteome</keyword>
<dbReference type="GO" id="GO:0051015">
    <property type="term" value="F:actin filament binding"/>
    <property type="evidence" value="ECO:0007669"/>
    <property type="project" value="TreeGrafter"/>
</dbReference>
<evidence type="ECO:0000313" key="5">
    <source>
        <dbReference type="Proteomes" id="UP000001396"/>
    </source>
</evidence>
<dbReference type="InterPro" id="IPR036322">
    <property type="entry name" value="WD40_repeat_dom_sf"/>
</dbReference>
<dbReference type="InterPro" id="IPR001680">
    <property type="entry name" value="WD40_rpt"/>
</dbReference>